<dbReference type="EMBL" id="JAIWYP010000002">
    <property type="protein sequence ID" value="KAH3874574.1"/>
    <property type="molecule type" value="Genomic_DNA"/>
</dbReference>
<comment type="caution">
    <text evidence="1">The sequence shown here is derived from an EMBL/GenBank/DDBJ whole genome shotgun (WGS) entry which is preliminary data.</text>
</comment>
<keyword evidence="2" id="KW-1185">Reference proteome</keyword>
<gene>
    <name evidence="1" type="ORF">DPMN_037820</name>
</gene>
<reference evidence="1" key="2">
    <citation type="submission" date="2020-11" db="EMBL/GenBank/DDBJ databases">
        <authorList>
            <person name="McCartney M.A."/>
            <person name="Auch B."/>
            <person name="Kono T."/>
            <person name="Mallez S."/>
            <person name="Becker A."/>
            <person name="Gohl D.M."/>
            <person name="Silverstein K.A.T."/>
            <person name="Koren S."/>
            <person name="Bechman K.B."/>
            <person name="Herman A."/>
            <person name="Abrahante J.E."/>
            <person name="Garbe J."/>
        </authorList>
    </citation>
    <scope>NUCLEOTIDE SEQUENCE</scope>
    <source>
        <strain evidence="1">Duluth1</strain>
        <tissue evidence="1">Whole animal</tissue>
    </source>
</reference>
<name>A0A9D4RN56_DREPO</name>
<dbReference type="Proteomes" id="UP000828390">
    <property type="component" value="Unassembled WGS sequence"/>
</dbReference>
<evidence type="ECO:0000313" key="2">
    <source>
        <dbReference type="Proteomes" id="UP000828390"/>
    </source>
</evidence>
<organism evidence="1 2">
    <name type="scientific">Dreissena polymorpha</name>
    <name type="common">Zebra mussel</name>
    <name type="synonym">Mytilus polymorpha</name>
    <dbReference type="NCBI Taxonomy" id="45954"/>
    <lineage>
        <taxon>Eukaryota</taxon>
        <taxon>Metazoa</taxon>
        <taxon>Spiralia</taxon>
        <taxon>Lophotrochozoa</taxon>
        <taxon>Mollusca</taxon>
        <taxon>Bivalvia</taxon>
        <taxon>Autobranchia</taxon>
        <taxon>Heteroconchia</taxon>
        <taxon>Euheterodonta</taxon>
        <taxon>Imparidentia</taxon>
        <taxon>Neoheterodontei</taxon>
        <taxon>Myida</taxon>
        <taxon>Dreissenoidea</taxon>
        <taxon>Dreissenidae</taxon>
        <taxon>Dreissena</taxon>
    </lineage>
</organism>
<sequence length="61" mass="7069">MKLNKVTRIVTAGSVLHNLRRMWGEPSMEPEQLYDVPQGDMFQAANDGRRLRDTIVANYFM</sequence>
<evidence type="ECO:0000313" key="1">
    <source>
        <dbReference type="EMBL" id="KAH3874574.1"/>
    </source>
</evidence>
<reference evidence="1" key="1">
    <citation type="journal article" date="2019" name="bioRxiv">
        <title>The Genome of the Zebra Mussel, Dreissena polymorpha: A Resource for Invasive Species Research.</title>
        <authorList>
            <person name="McCartney M.A."/>
            <person name="Auch B."/>
            <person name="Kono T."/>
            <person name="Mallez S."/>
            <person name="Zhang Y."/>
            <person name="Obille A."/>
            <person name="Becker A."/>
            <person name="Abrahante J.E."/>
            <person name="Garbe J."/>
            <person name="Badalamenti J.P."/>
            <person name="Herman A."/>
            <person name="Mangelson H."/>
            <person name="Liachko I."/>
            <person name="Sullivan S."/>
            <person name="Sone E.D."/>
            <person name="Koren S."/>
            <person name="Silverstein K.A.T."/>
            <person name="Beckman K.B."/>
            <person name="Gohl D.M."/>
        </authorList>
    </citation>
    <scope>NUCLEOTIDE SEQUENCE</scope>
    <source>
        <strain evidence="1">Duluth1</strain>
        <tissue evidence="1">Whole animal</tissue>
    </source>
</reference>
<dbReference type="AlphaFoldDB" id="A0A9D4RN56"/>
<proteinExistence type="predicted"/>
<protein>
    <submittedName>
        <fullName evidence="1">Uncharacterized protein</fullName>
    </submittedName>
</protein>
<accession>A0A9D4RN56</accession>